<dbReference type="HOGENOM" id="CLU_085546_0_0_1"/>
<dbReference type="Gene3D" id="1.20.1250.20">
    <property type="entry name" value="MFS general substrate transporter like domains"/>
    <property type="match status" value="1"/>
</dbReference>
<keyword evidence="2 5" id="KW-0812">Transmembrane</keyword>
<comment type="caution">
    <text evidence="6">The sequence shown here is derived from an EMBL/GenBank/DDBJ whole genome shotgun (WGS) entry which is preliminary data.</text>
</comment>
<accession>M5BM17</accession>
<dbReference type="GO" id="GO:0016020">
    <property type="term" value="C:membrane"/>
    <property type="evidence" value="ECO:0007669"/>
    <property type="project" value="UniProtKB-SubCell"/>
</dbReference>
<dbReference type="InterPro" id="IPR051617">
    <property type="entry name" value="UNC-93-like_regulator"/>
</dbReference>
<evidence type="ECO:0000256" key="1">
    <source>
        <dbReference type="ARBA" id="ARBA00004141"/>
    </source>
</evidence>
<evidence type="ECO:0000313" key="6">
    <source>
        <dbReference type="EMBL" id="CCO27891.1"/>
    </source>
</evidence>
<organism evidence="6 7">
    <name type="scientific">Thanatephorus cucumeris (strain AG1-IB / isolate 7/3/14)</name>
    <name type="common">Lettuce bottom rot fungus</name>
    <name type="synonym">Rhizoctonia solani</name>
    <dbReference type="NCBI Taxonomy" id="1108050"/>
    <lineage>
        <taxon>Eukaryota</taxon>
        <taxon>Fungi</taxon>
        <taxon>Dikarya</taxon>
        <taxon>Basidiomycota</taxon>
        <taxon>Agaricomycotina</taxon>
        <taxon>Agaricomycetes</taxon>
        <taxon>Cantharellales</taxon>
        <taxon>Ceratobasidiaceae</taxon>
        <taxon>Rhizoctonia</taxon>
        <taxon>Rhizoctonia solani AG-1</taxon>
    </lineage>
</organism>
<feature type="transmembrane region" description="Helical" evidence="5">
    <location>
        <begin position="214"/>
        <end position="233"/>
    </location>
</feature>
<evidence type="ECO:0000256" key="4">
    <source>
        <dbReference type="ARBA" id="ARBA00023136"/>
    </source>
</evidence>
<sequence length="267" mass="30842">MFMADPKTMYRADGSKVTAPRQPNWKTEILGLWIALRTDPTILLLFPMFLASNWFYTWQFNDYNGALFNIRTRALNSLVYWISQIFGSVLIGLLLDSGRLGRRLRAFLGWGLLFAMVFAVHIWGYFYQREYTRPVPENDRMDFSEHGYAGKVWLYIFCGLLDAMWQTYLYWMMGAMSNDPAKLAIFTGFYKSIQSAGAAGIWRADGMEIPYMNIFVSTWALLAAGLIFALPMLHYRVKDRTELADEALARMDETGRVKEVHEVAHKS</sequence>
<evidence type="ECO:0000256" key="2">
    <source>
        <dbReference type="ARBA" id="ARBA00022692"/>
    </source>
</evidence>
<keyword evidence="4 5" id="KW-0472">Membrane</keyword>
<comment type="subcellular location">
    <subcellularLocation>
        <location evidence="1">Membrane</location>
        <topology evidence="1">Multi-pass membrane protein</topology>
    </subcellularLocation>
</comment>
<protein>
    <submittedName>
        <fullName evidence="6">UNC93-like protein C922,05c</fullName>
    </submittedName>
</protein>
<name>M5BM17_THACB</name>
<proteinExistence type="predicted"/>
<dbReference type="PANTHER" id="PTHR23294">
    <property type="entry name" value="ET TRANSLATION PRODUCT-RELATED"/>
    <property type="match status" value="1"/>
</dbReference>
<dbReference type="Proteomes" id="UP000012065">
    <property type="component" value="Unassembled WGS sequence"/>
</dbReference>
<reference evidence="6 7" key="1">
    <citation type="journal article" date="2013" name="J. Biotechnol.">
        <title>Establishment and interpretation of the genome sequence of the phytopathogenic fungus Rhizoctonia solani AG1-IB isolate 7/3/14.</title>
        <authorList>
            <person name="Wibberg D.W."/>
            <person name="Jelonek L.J."/>
            <person name="Rupp O.R."/>
            <person name="Hennig M.H."/>
            <person name="Eikmeyer F.E."/>
            <person name="Goesmann A.G."/>
            <person name="Hartmann A.H."/>
            <person name="Borriss R.B."/>
            <person name="Grosch R.G."/>
            <person name="Puehler A.P."/>
            <person name="Schlueter A.S."/>
        </authorList>
    </citation>
    <scope>NUCLEOTIDE SEQUENCE [LARGE SCALE GENOMIC DNA]</scope>
    <source>
        <strain evidence="7">AG1-IB / isolate 7/3/14</strain>
    </source>
</reference>
<feature type="transmembrane region" description="Helical" evidence="5">
    <location>
        <begin position="78"/>
        <end position="95"/>
    </location>
</feature>
<evidence type="ECO:0000256" key="5">
    <source>
        <dbReference type="SAM" id="Phobius"/>
    </source>
</evidence>
<dbReference type="InterPro" id="IPR036259">
    <property type="entry name" value="MFS_trans_sf"/>
</dbReference>
<dbReference type="PANTHER" id="PTHR23294:SF59">
    <property type="entry name" value="UNC93-LIKE PROTEIN C922.05C"/>
    <property type="match status" value="1"/>
</dbReference>
<dbReference type="EMBL" id="CAOJ01002568">
    <property type="protein sequence ID" value="CCO27891.1"/>
    <property type="molecule type" value="Genomic_DNA"/>
</dbReference>
<evidence type="ECO:0000256" key="3">
    <source>
        <dbReference type="ARBA" id="ARBA00022989"/>
    </source>
</evidence>
<feature type="transmembrane region" description="Helical" evidence="5">
    <location>
        <begin position="41"/>
        <end position="58"/>
    </location>
</feature>
<dbReference type="AlphaFoldDB" id="M5BM17"/>
<keyword evidence="3 5" id="KW-1133">Transmembrane helix</keyword>
<feature type="transmembrane region" description="Helical" evidence="5">
    <location>
        <begin position="152"/>
        <end position="171"/>
    </location>
</feature>
<feature type="transmembrane region" description="Helical" evidence="5">
    <location>
        <begin position="107"/>
        <end position="126"/>
    </location>
</feature>
<dbReference type="SUPFAM" id="SSF103473">
    <property type="entry name" value="MFS general substrate transporter"/>
    <property type="match status" value="1"/>
</dbReference>
<evidence type="ECO:0000313" key="7">
    <source>
        <dbReference type="Proteomes" id="UP000012065"/>
    </source>
</evidence>
<gene>
    <name evidence="6" type="ORF">BN14_01880</name>
</gene>